<protein>
    <submittedName>
        <fullName evidence="1">Predicted DNA-binding transcriptional regulator YafY, contains an HTH and WYL domains</fullName>
    </submittedName>
</protein>
<gene>
    <name evidence="1" type="ORF">SAMN02910343_00096</name>
</gene>
<reference evidence="1 2" key="1">
    <citation type="submission" date="2016-10" db="EMBL/GenBank/DDBJ databases">
        <authorList>
            <person name="de Groot N.N."/>
        </authorList>
    </citation>
    <scope>NUCLEOTIDE SEQUENCE [LARGE SCALE GENOMIC DNA]</scope>
    <source>
        <strain evidence="1 2">DSM 15230</strain>
    </source>
</reference>
<dbReference type="EMBL" id="FMXA01000003">
    <property type="protein sequence ID" value="SDA37354.1"/>
    <property type="molecule type" value="Genomic_DNA"/>
</dbReference>
<dbReference type="STRING" id="209880.SAMN02910343_00096"/>
<keyword evidence="1" id="KW-0238">DNA-binding</keyword>
<dbReference type="RefSeq" id="WP_143270034.1">
    <property type="nucleotide sequence ID" value="NZ_FMXA01000003.1"/>
</dbReference>
<sequence length="348" mass="40088">MKSAKEEKGKKISILYILRILKEFSDEKHPLSQKQIIELLDSKYGQAINRKSVKRDLEKLKDAGFPITSREVSREVKGRNNALTLDWQWNHLLSEEEETLLLDTLYFSHMKQSMVKNLAEKVKRIGSSQFSDDRTCIRNLPFGDPAIRRNDMKDILSVLTEAIKGKKKIQFQYMHYEVDLKPHANTDKDGKIIQYTASPYIIFSGDERYSLLCFVEGHKEAEVLRIELMEGIIITDQPAVPMKSVPDAEKYRMMKYVKPVAPSKVHTAEVCRFRVDNTLITELLEQFGKGVTICSALPTEVEVEVNAPADYVECWALCHAPHVRVTAPESLVKRIRDKLSSLQRMYQR</sequence>
<evidence type="ECO:0000313" key="2">
    <source>
        <dbReference type="Proteomes" id="UP000199689"/>
    </source>
</evidence>
<dbReference type="GeneID" id="87755152"/>
<evidence type="ECO:0000313" key="1">
    <source>
        <dbReference type="EMBL" id="SDA37354.1"/>
    </source>
</evidence>
<proteinExistence type="predicted"/>
<organism evidence="1 2">
    <name type="scientific">Allisonella histaminiformans</name>
    <dbReference type="NCBI Taxonomy" id="209880"/>
    <lineage>
        <taxon>Bacteria</taxon>
        <taxon>Bacillati</taxon>
        <taxon>Bacillota</taxon>
        <taxon>Negativicutes</taxon>
        <taxon>Veillonellales</taxon>
        <taxon>Veillonellaceae</taxon>
        <taxon>Allisonella</taxon>
    </lineage>
</organism>
<name>A0A1G5UUN8_9FIRM</name>
<dbReference type="AlphaFoldDB" id="A0A1G5UUN8"/>
<dbReference type="GO" id="GO:0003677">
    <property type="term" value="F:DNA binding"/>
    <property type="evidence" value="ECO:0007669"/>
    <property type="project" value="UniProtKB-KW"/>
</dbReference>
<dbReference type="PROSITE" id="PS52050">
    <property type="entry name" value="WYL"/>
    <property type="match status" value="1"/>
</dbReference>
<keyword evidence="2" id="KW-1185">Reference proteome</keyword>
<accession>A0A1G5UUN8</accession>
<dbReference type="Proteomes" id="UP000199689">
    <property type="component" value="Unassembled WGS sequence"/>
</dbReference>
<dbReference type="OrthoDB" id="9772503at2"/>